<dbReference type="FunFam" id="3.20.20.140:FF:000019">
    <property type="entry name" value="Cytosine deaminase"/>
    <property type="match status" value="1"/>
</dbReference>
<dbReference type="eggNOG" id="COG0402">
    <property type="taxonomic scope" value="Bacteria"/>
</dbReference>
<proteinExistence type="predicted"/>
<dbReference type="GO" id="GO:0035888">
    <property type="term" value="F:isoguanine deaminase activity"/>
    <property type="evidence" value="ECO:0007669"/>
    <property type="project" value="TreeGrafter"/>
</dbReference>
<comment type="caution">
    <text evidence="4">The sequence shown here is derived from an EMBL/GenBank/DDBJ whole genome shotgun (WGS) entry which is preliminary data.</text>
</comment>
<dbReference type="GO" id="GO:0006209">
    <property type="term" value="P:cytosine catabolic process"/>
    <property type="evidence" value="ECO:0007669"/>
    <property type="project" value="TreeGrafter"/>
</dbReference>
<keyword evidence="5" id="KW-1185">Reference proteome</keyword>
<feature type="domain" description="Amidohydrolase 3" evidence="3">
    <location>
        <begin position="45"/>
        <end position="386"/>
    </location>
</feature>
<dbReference type="Gene3D" id="3.20.20.140">
    <property type="entry name" value="Metal-dependent hydrolases"/>
    <property type="match status" value="1"/>
</dbReference>
<evidence type="ECO:0000256" key="2">
    <source>
        <dbReference type="ARBA" id="ARBA00022801"/>
    </source>
</evidence>
<dbReference type="NCBIfam" id="NF006685">
    <property type="entry name" value="PRK09230.1"/>
    <property type="match status" value="1"/>
</dbReference>
<keyword evidence="2" id="KW-0378">Hydrolase</keyword>
<dbReference type="InterPro" id="IPR013108">
    <property type="entry name" value="Amidohydro_3"/>
</dbReference>
<evidence type="ECO:0000256" key="1">
    <source>
        <dbReference type="ARBA" id="ARBA00022723"/>
    </source>
</evidence>
<dbReference type="STRING" id="169435.ERS852551_00787"/>
<reference evidence="4" key="1">
    <citation type="submission" date="2007-11" db="EMBL/GenBank/DDBJ databases">
        <authorList>
            <person name="Fulton L."/>
            <person name="Clifton S."/>
            <person name="Fulton B."/>
            <person name="Xu J."/>
            <person name="Minx P."/>
            <person name="Pepin K.H."/>
            <person name="Johnson M."/>
            <person name="Thiruvilangam P."/>
            <person name="Bhonagiri V."/>
            <person name="Nash W.E."/>
            <person name="Mardis E.R."/>
            <person name="Wilson R.K."/>
        </authorList>
    </citation>
    <scope>NUCLEOTIDE SEQUENCE [LARGE SCALE GENOMIC DNA]</scope>
    <source>
        <strain evidence="4">DSM 17241</strain>
    </source>
</reference>
<dbReference type="Gene3D" id="2.30.40.10">
    <property type="entry name" value="Urease, subunit C, domain 1"/>
    <property type="match status" value="1"/>
</dbReference>
<sequence>MEERTSRMLIKNVYIENAQETKDIRIRDGVFSEIAAGLTPEAGEEVVDATGLLALPPFIESHVHLDTCLTAGDPVWNLSGTLFEGIECWSKRKQKLSKQDVKDRAGRAVRMYAANGVQHIRTHVDVTDPTLIAMEGMLELKDELKDLVDIQIVAFPQEGIQSYPNGEQLVENAVKMGADCVGAIPHFEFTREYAVESVNFCMKIAEKYGRLVDVHCDEIDDEQSKGLEVLACRALESGMKDMVTASHTTAMHSYNNAYCGKLFRLLGMSDINFVCNPLVNTHLQGRFDTYPKRRGVTRVKELLANGNNVSFGHDDIFDPWYPLGDGNMRDVIHMGLHVCQMMGYQEIMDSYKFCTYNAARTLHLGDKYGIREGNPASFILLNNNNFYNALNQKSEVLYSYNRGRLIASTTPAEKKALF</sequence>
<name>B0PGX7_9FIRM</name>
<dbReference type="CDD" id="cd01293">
    <property type="entry name" value="Bact_CD"/>
    <property type="match status" value="1"/>
</dbReference>
<evidence type="ECO:0000259" key="3">
    <source>
        <dbReference type="Pfam" id="PF07969"/>
    </source>
</evidence>
<evidence type="ECO:0000313" key="4">
    <source>
        <dbReference type="EMBL" id="EDS09225.1"/>
    </source>
</evidence>
<dbReference type="HOGENOM" id="CLU_031758_0_1_9"/>
<keyword evidence="1" id="KW-0479">Metal-binding</keyword>
<dbReference type="InterPro" id="IPR032466">
    <property type="entry name" value="Metal_Hydrolase"/>
</dbReference>
<reference evidence="4" key="2">
    <citation type="submission" date="2013-09" db="EMBL/GenBank/DDBJ databases">
        <title>Draft genome sequence of Anaerotruncus colihominis(DSM 17241).</title>
        <authorList>
            <person name="Sudarsanam P."/>
            <person name="Ley R."/>
            <person name="Guruge J."/>
            <person name="Turnbaugh P.J."/>
            <person name="Mahowald M."/>
            <person name="Liep D."/>
            <person name="Gordon J."/>
        </authorList>
    </citation>
    <scope>NUCLEOTIDE SEQUENCE</scope>
    <source>
        <strain evidence="4">DSM 17241</strain>
    </source>
</reference>
<dbReference type="InterPro" id="IPR052349">
    <property type="entry name" value="Metallo-hydrolase_Enzymes"/>
</dbReference>
<dbReference type="GO" id="GO:0046872">
    <property type="term" value="F:metal ion binding"/>
    <property type="evidence" value="ECO:0007669"/>
    <property type="project" value="UniProtKB-KW"/>
</dbReference>
<evidence type="ECO:0000313" key="5">
    <source>
        <dbReference type="Proteomes" id="UP000003803"/>
    </source>
</evidence>
<dbReference type="NCBIfam" id="NF005748">
    <property type="entry name" value="PRK07572.1"/>
    <property type="match status" value="1"/>
</dbReference>
<gene>
    <name evidence="4" type="ORF">ANACOL_03998</name>
</gene>
<dbReference type="InterPro" id="IPR011059">
    <property type="entry name" value="Metal-dep_hydrolase_composite"/>
</dbReference>
<dbReference type="AlphaFoldDB" id="B0PGX7"/>
<dbReference type="PANTHER" id="PTHR32027:SF0">
    <property type="entry name" value="CYTOSINE DEAMINASE"/>
    <property type="match status" value="1"/>
</dbReference>
<dbReference type="Proteomes" id="UP000003803">
    <property type="component" value="Unassembled WGS sequence"/>
</dbReference>
<dbReference type="SUPFAM" id="SSF51338">
    <property type="entry name" value="Composite domain of metallo-dependent hydrolases"/>
    <property type="match status" value="1"/>
</dbReference>
<organism evidence="4 5">
    <name type="scientific">Anaerotruncus colihominis DSM 17241</name>
    <dbReference type="NCBI Taxonomy" id="445972"/>
    <lineage>
        <taxon>Bacteria</taxon>
        <taxon>Bacillati</taxon>
        <taxon>Bacillota</taxon>
        <taxon>Clostridia</taxon>
        <taxon>Eubacteriales</taxon>
        <taxon>Oscillospiraceae</taxon>
        <taxon>Anaerotruncus</taxon>
    </lineage>
</organism>
<accession>B0PGX7</accession>
<dbReference type="SUPFAM" id="SSF51556">
    <property type="entry name" value="Metallo-dependent hydrolases"/>
    <property type="match status" value="1"/>
</dbReference>
<dbReference type="GO" id="GO:0004131">
    <property type="term" value="F:cytosine deaminase activity"/>
    <property type="evidence" value="ECO:0007669"/>
    <property type="project" value="TreeGrafter"/>
</dbReference>
<dbReference type="PANTHER" id="PTHR32027">
    <property type="entry name" value="CYTOSINE DEAMINASE"/>
    <property type="match status" value="1"/>
</dbReference>
<protein>
    <submittedName>
        <fullName evidence="4">Amidohydrolase family protein</fullName>
    </submittedName>
</protein>
<dbReference type="Pfam" id="PF07969">
    <property type="entry name" value="Amidohydro_3"/>
    <property type="match status" value="1"/>
</dbReference>
<dbReference type="EMBL" id="ABGD02000030">
    <property type="protein sequence ID" value="EDS09225.1"/>
    <property type="molecule type" value="Genomic_DNA"/>
</dbReference>